<evidence type="ECO:0000313" key="3">
    <source>
        <dbReference type="Proteomes" id="UP001237642"/>
    </source>
</evidence>
<name>A0AAD8M7A9_9APIA</name>
<evidence type="ECO:0000313" key="2">
    <source>
        <dbReference type="EMBL" id="KAK1361848.1"/>
    </source>
</evidence>
<dbReference type="GO" id="GO:0004672">
    <property type="term" value="F:protein kinase activity"/>
    <property type="evidence" value="ECO:0007669"/>
    <property type="project" value="InterPro"/>
</dbReference>
<proteinExistence type="predicted"/>
<dbReference type="AlphaFoldDB" id="A0AAD8M7A9"/>
<feature type="domain" description="Protein kinase" evidence="1">
    <location>
        <begin position="1"/>
        <end position="207"/>
    </location>
</feature>
<sequence length="269" mass="31031">MKLSNLPDEVRAEIWNFFVDTPPIVDEDSTRLPKLTDSNADYIRTRLTLLPVTGKEGSFYESMRPYNILLIHDYEPLLINYRVAIDQYQDMDRSSETRVLKTFDYLALEYEETVIHSSKTNVYSFGVVILQLITGRKTLIDTNGKSLLAWARPLLRENNYSDLVDHAIGDSHDLLQLFWMVRITKKCLSTSPYRKYSIDQETHHIGGTENTFRVVRASFYEIPIGGLQMAYGKVKMKKMKEAHGGLWSLTSKEHRATKISATSRQKLDN</sequence>
<dbReference type="PANTHER" id="PTHR47987:SF32">
    <property type="entry name" value="OS11G0644000 PROTEIN"/>
    <property type="match status" value="1"/>
</dbReference>
<accession>A0AAD8M7A9</accession>
<evidence type="ECO:0000259" key="1">
    <source>
        <dbReference type="PROSITE" id="PS50011"/>
    </source>
</evidence>
<comment type="caution">
    <text evidence="2">The sequence shown here is derived from an EMBL/GenBank/DDBJ whole genome shotgun (WGS) entry which is preliminary data.</text>
</comment>
<keyword evidence="3" id="KW-1185">Reference proteome</keyword>
<reference evidence="2" key="1">
    <citation type="submission" date="2023-02" db="EMBL/GenBank/DDBJ databases">
        <title>Genome of toxic invasive species Heracleum sosnowskyi carries increased number of genes despite the absence of recent whole-genome duplications.</title>
        <authorList>
            <person name="Schelkunov M."/>
            <person name="Shtratnikova V."/>
            <person name="Makarenko M."/>
            <person name="Klepikova A."/>
            <person name="Omelchenko D."/>
            <person name="Novikova G."/>
            <person name="Obukhova E."/>
            <person name="Bogdanov V."/>
            <person name="Penin A."/>
            <person name="Logacheva M."/>
        </authorList>
    </citation>
    <scope>NUCLEOTIDE SEQUENCE</scope>
    <source>
        <strain evidence="2">Hsosn_3</strain>
        <tissue evidence="2">Leaf</tissue>
    </source>
</reference>
<dbReference type="Gene3D" id="1.10.510.10">
    <property type="entry name" value="Transferase(Phosphotransferase) domain 1"/>
    <property type="match status" value="1"/>
</dbReference>
<dbReference type="Proteomes" id="UP001237642">
    <property type="component" value="Unassembled WGS sequence"/>
</dbReference>
<dbReference type="InterPro" id="IPR011009">
    <property type="entry name" value="Kinase-like_dom_sf"/>
</dbReference>
<organism evidence="2 3">
    <name type="scientific">Heracleum sosnowskyi</name>
    <dbReference type="NCBI Taxonomy" id="360622"/>
    <lineage>
        <taxon>Eukaryota</taxon>
        <taxon>Viridiplantae</taxon>
        <taxon>Streptophyta</taxon>
        <taxon>Embryophyta</taxon>
        <taxon>Tracheophyta</taxon>
        <taxon>Spermatophyta</taxon>
        <taxon>Magnoliopsida</taxon>
        <taxon>eudicotyledons</taxon>
        <taxon>Gunneridae</taxon>
        <taxon>Pentapetalae</taxon>
        <taxon>asterids</taxon>
        <taxon>campanulids</taxon>
        <taxon>Apiales</taxon>
        <taxon>Apiaceae</taxon>
        <taxon>Apioideae</taxon>
        <taxon>apioid superclade</taxon>
        <taxon>Tordylieae</taxon>
        <taxon>Tordyliinae</taxon>
        <taxon>Heracleum</taxon>
    </lineage>
</organism>
<dbReference type="PROSITE" id="PS50011">
    <property type="entry name" value="PROTEIN_KINASE_DOM"/>
    <property type="match status" value="1"/>
</dbReference>
<dbReference type="GO" id="GO:0005524">
    <property type="term" value="F:ATP binding"/>
    <property type="evidence" value="ECO:0007669"/>
    <property type="project" value="InterPro"/>
</dbReference>
<gene>
    <name evidence="2" type="ORF">POM88_046322</name>
</gene>
<dbReference type="SUPFAM" id="SSF56112">
    <property type="entry name" value="Protein kinase-like (PK-like)"/>
    <property type="match status" value="1"/>
</dbReference>
<dbReference type="EMBL" id="JAUIZM010000010">
    <property type="protein sequence ID" value="KAK1361848.1"/>
    <property type="molecule type" value="Genomic_DNA"/>
</dbReference>
<protein>
    <recommendedName>
        <fullName evidence="1">Protein kinase domain-containing protein</fullName>
    </recommendedName>
</protein>
<dbReference type="InterPro" id="IPR046958">
    <property type="entry name" value="RBK1/2/STUNTED"/>
</dbReference>
<dbReference type="InterPro" id="IPR000719">
    <property type="entry name" value="Prot_kinase_dom"/>
</dbReference>
<reference evidence="2" key="2">
    <citation type="submission" date="2023-05" db="EMBL/GenBank/DDBJ databases">
        <authorList>
            <person name="Schelkunov M.I."/>
        </authorList>
    </citation>
    <scope>NUCLEOTIDE SEQUENCE</scope>
    <source>
        <strain evidence="2">Hsosn_3</strain>
        <tissue evidence="2">Leaf</tissue>
    </source>
</reference>
<dbReference type="PANTHER" id="PTHR47987">
    <property type="entry name" value="OS08G0249100 PROTEIN"/>
    <property type="match status" value="1"/>
</dbReference>